<comment type="subcellular location">
    <subcellularLocation>
        <location evidence="1">Chromosome</location>
    </subcellularLocation>
    <subcellularLocation>
        <location evidence="2">Cytoplasm</location>
    </subcellularLocation>
</comment>
<dbReference type="GO" id="GO:0003682">
    <property type="term" value="F:chromatin binding"/>
    <property type="evidence" value="ECO:0007669"/>
    <property type="project" value="TreeGrafter"/>
</dbReference>
<proteinExistence type="inferred from homology"/>
<dbReference type="Proteomes" id="UP001145021">
    <property type="component" value="Unassembled WGS sequence"/>
</dbReference>
<accession>A0A9W7XST3</accession>
<gene>
    <name evidence="13" type="ORF">LPJ64_000340</name>
</gene>
<keyword evidence="6" id="KW-0963">Cytoplasm</keyword>
<keyword evidence="5" id="KW-0158">Chromosome</keyword>
<evidence type="ECO:0000256" key="5">
    <source>
        <dbReference type="ARBA" id="ARBA00022454"/>
    </source>
</evidence>
<protein>
    <recommendedName>
        <fullName evidence="4 11">Condensin complex subunit 2</fullName>
    </recommendedName>
</protein>
<dbReference type="GO" id="GO:0000796">
    <property type="term" value="C:condensin complex"/>
    <property type="evidence" value="ECO:0007669"/>
    <property type="project" value="InterPro"/>
</dbReference>
<feature type="region of interest" description="Disordered" evidence="12">
    <location>
        <begin position="283"/>
        <end position="319"/>
    </location>
</feature>
<feature type="compositionally biased region" description="Acidic residues" evidence="12">
    <location>
        <begin position="181"/>
        <end position="194"/>
    </location>
</feature>
<dbReference type="Pfam" id="PF05786">
    <property type="entry name" value="Cnd2"/>
    <property type="match status" value="1"/>
</dbReference>
<feature type="region of interest" description="Disordered" evidence="12">
    <location>
        <begin position="373"/>
        <end position="395"/>
    </location>
</feature>
<feature type="region of interest" description="Disordered" evidence="12">
    <location>
        <begin position="164"/>
        <end position="206"/>
    </location>
</feature>
<feature type="compositionally biased region" description="Polar residues" evidence="12">
    <location>
        <begin position="1"/>
        <end position="10"/>
    </location>
</feature>
<sequence length="821" mass="89402">MFSTPRRTSSGNGGGAEISTPQSAGVLATPMVNDDAAERRRRRKSAIERRRSNLVTPHRLKTKAPLFTCSPQLNSPGAFAVQLPRLTPEELNQRYEEWMKIAADNKINANNTWDFALIDYFYDMSLLRDGDSINFQKASCTLDGCVKIYSSRVDSVATETGRLLSGLADAPGERGRKNGDGDGDGEEDDDDEEESAGRQKARRATRSANTLAKDFSSISVKKLDLEFSVDPLFKKTSADFDEGGARGLLLNHLAFDVDGKIVFDASDSKALIGDEELPMDELDASDEQDQASGNGESEKIHDHEQQQQQQQSTATAANKHKASLIDISSMDVVFDRIMQHIDEAEVCPSLADFEFTRDTSLDFSLLKEHFRDDESTAAVSDTAGSVSGDISTDDNGDFGDDMAHFLNFDETDAGPVPLETASTLQMAEQEEAQEHGMEQQEQGDMHGLLHGGSGISVGQLALSMAEDEDNVLSYFDTKLVKSWAGPGHWQLPISRAAMQRQQQQNQQQDQNGVGSETASNAEDADGSKRKRAEKQQYLTDFMNGPDVDAETLFVKPARASVITMSKKAAMSQDHTLPEDVHFSSKNLFNLLLKPKLKFNPRRTRANMAAASAAAIGSGAGSGTAAGGAGPDGSNGMHAGGTDGYGGFVVDSDGVGNVFGNLDDGLAGDMDEVRMGFDDADDFDDDALPMATQAASEGSKPDVPQLRLIKPLYVNYARRAKRVNVKKLKENIWREMAASDRRESVASTDMATDDADEVKVEGDQKFSEIVGGLKNVYPREKLDELSISFCFICLLHLANERNLRIVGNESLSDLTISQDRFD</sequence>
<comment type="caution">
    <text evidence="13">The sequence shown here is derived from an EMBL/GenBank/DDBJ whole genome shotgun (WGS) entry which is preliminary data.</text>
</comment>
<evidence type="ECO:0000256" key="2">
    <source>
        <dbReference type="ARBA" id="ARBA00004496"/>
    </source>
</evidence>
<feature type="region of interest" description="Disordered" evidence="12">
    <location>
        <begin position="428"/>
        <end position="451"/>
    </location>
</feature>
<feature type="compositionally biased region" description="Basic and acidic residues" evidence="12">
    <location>
        <begin position="296"/>
        <end position="305"/>
    </location>
</feature>
<feature type="compositionally biased region" description="Polar residues" evidence="12">
    <location>
        <begin position="377"/>
        <end position="390"/>
    </location>
</feature>
<evidence type="ECO:0000256" key="1">
    <source>
        <dbReference type="ARBA" id="ARBA00004286"/>
    </source>
</evidence>
<reference evidence="13" key="1">
    <citation type="submission" date="2022-07" db="EMBL/GenBank/DDBJ databases">
        <title>Phylogenomic reconstructions and comparative analyses of Kickxellomycotina fungi.</title>
        <authorList>
            <person name="Reynolds N.K."/>
            <person name="Stajich J.E."/>
            <person name="Barry K."/>
            <person name="Grigoriev I.V."/>
            <person name="Crous P."/>
            <person name="Smith M.E."/>
        </authorList>
    </citation>
    <scope>NUCLEOTIDE SEQUENCE</scope>
    <source>
        <strain evidence="13">NBRC 105413</strain>
    </source>
</reference>
<evidence type="ECO:0000313" key="13">
    <source>
        <dbReference type="EMBL" id="KAJ1648391.1"/>
    </source>
</evidence>
<dbReference type="AlphaFoldDB" id="A0A9W7XST3"/>
<dbReference type="GO" id="GO:0007076">
    <property type="term" value="P:mitotic chromosome condensation"/>
    <property type="evidence" value="ECO:0007669"/>
    <property type="project" value="InterPro"/>
</dbReference>
<keyword evidence="9 11" id="KW-0226">DNA condensation</keyword>
<feature type="region of interest" description="Disordered" evidence="12">
    <location>
        <begin position="496"/>
        <end position="531"/>
    </location>
</feature>
<dbReference type="GO" id="GO:0005737">
    <property type="term" value="C:cytoplasm"/>
    <property type="evidence" value="ECO:0007669"/>
    <property type="project" value="UniProtKB-SubCell"/>
</dbReference>
<evidence type="ECO:0000256" key="11">
    <source>
        <dbReference type="PIRNR" id="PIRNR017126"/>
    </source>
</evidence>
<comment type="function">
    <text evidence="11">Regulatory subunit of the condensin complex, a complex required for conversion of interphase chromatin into mitotic-like condense chromosomes.</text>
</comment>
<feature type="compositionally biased region" description="Basic and acidic residues" evidence="12">
    <location>
        <begin position="171"/>
        <end position="180"/>
    </location>
</feature>
<evidence type="ECO:0000256" key="3">
    <source>
        <dbReference type="ARBA" id="ARBA00009471"/>
    </source>
</evidence>
<feature type="region of interest" description="Disordered" evidence="12">
    <location>
        <begin position="1"/>
        <end position="55"/>
    </location>
</feature>
<evidence type="ECO:0000313" key="14">
    <source>
        <dbReference type="Proteomes" id="UP001145021"/>
    </source>
</evidence>
<dbReference type="PIRSF" id="PIRSF017126">
    <property type="entry name" value="Condensin_H"/>
    <property type="match status" value="1"/>
</dbReference>
<evidence type="ECO:0000256" key="6">
    <source>
        <dbReference type="ARBA" id="ARBA00022490"/>
    </source>
</evidence>
<evidence type="ECO:0000256" key="8">
    <source>
        <dbReference type="ARBA" id="ARBA00022776"/>
    </source>
</evidence>
<dbReference type="EMBL" id="JANBOH010000006">
    <property type="protein sequence ID" value="KAJ1648391.1"/>
    <property type="molecule type" value="Genomic_DNA"/>
</dbReference>
<dbReference type="PANTHER" id="PTHR13108">
    <property type="entry name" value="CONDENSIN COMPLEX SUBUNIT 2"/>
    <property type="match status" value="1"/>
</dbReference>
<organism evidence="13 14">
    <name type="scientific">Coemansia asiatica</name>
    <dbReference type="NCBI Taxonomy" id="1052880"/>
    <lineage>
        <taxon>Eukaryota</taxon>
        <taxon>Fungi</taxon>
        <taxon>Fungi incertae sedis</taxon>
        <taxon>Zoopagomycota</taxon>
        <taxon>Kickxellomycotina</taxon>
        <taxon>Kickxellomycetes</taxon>
        <taxon>Kickxellales</taxon>
        <taxon>Kickxellaceae</taxon>
        <taxon>Coemansia</taxon>
    </lineage>
</organism>
<keyword evidence="7 11" id="KW-0132">Cell division</keyword>
<dbReference type="GO" id="GO:0051301">
    <property type="term" value="P:cell division"/>
    <property type="evidence" value="ECO:0007669"/>
    <property type="project" value="UniProtKB-KW"/>
</dbReference>
<evidence type="ECO:0000256" key="10">
    <source>
        <dbReference type="ARBA" id="ARBA00023306"/>
    </source>
</evidence>
<evidence type="ECO:0000256" key="12">
    <source>
        <dbReference type="SAM" id="MobiDB-lite"/>
    </source>
</evidence>
<keyword evidence="8 11" id="KW-0498">Mitosis</keyword>
<dbReference type="InterPro" id="IPR022816">
    <property type="entry name" value="Condensin_barren_su2"/>
</dbReference>
<comment type="similarity">
    <text evidence="3 11">Belongs to the CND2 (condensin subunit 2) family.</text>
</comment>
<keyword evidence="10 11" id="KW-0131">Cell cycle</keyword>
<evidence type="ECO:0000256" key="4">
    <source>
        <dbReference type="ARBA" id="ARBA00016065"/>
    </source>
</evidence>
<keyword evidence="14" id="KW-1185">Reference proteome</keyword>
<dbReference type="PANTHER" id="PTHR13108:SF9">
    <property type="entry name" value="CONDENSIN COMPLEX SUBUNIT 2"/>
    <property type="match status" value="1"/>
</dbReference>
<feature type="compositionally biased region" description="Low complexity" evidence="12">
    <location>
        <begin position="499"/>
        <end position="511"/>
    </location>
</feature>
<name>A0A9W7XST3_9FUNG</name>
<evidence type="ECO:0000256" key="9">
    <source>
        <dbReference type="ARBA" id="ARBA00023067"/>
    </source>
</evidence>
<evidence type="ECO:0000256" key="7">
    <source>
        <dbReference type="ARBA" id="ARBA00022618"/>
    </source>
</evidence>